<organism evidence="2 3">
    <name type="scientific">Riccia sorocarpa</name>
    <dbReference type="NCBI Taxonomy" id="122646"/>
    <lineage>
        <taxon>Eukaryota</taxon>
        <taxon>Viridiplantae</taxon>
        <taxon>Streptophyta</taxon>
        <taxon>Embryophyta</taxon>
        <taxon>Marchantiophyta</taxon>
        <taxon>Marchantiopsida</taxon>
        <taxon>Marchantiidae</taxon>
        <taxon>Marchantiales</taxon>
        <taxon>Ricciaceae</taxon>
        <taxon>Riccia</taxon>
    </lineage>
</organism>
<feature type="compositionally biased region" description="Low complexity" evidence="1">
    <location>
        <begin position="133"/>
        <end position="166"/>
    </location>
</feature>
<keyword evidence="3" id="KW-1185">Reference proteome</keyword>
<comment type="caution">
    <text evidence="2">The sequence shown here is derived from an EMBL/GenBank/DDBJ whole genome shotgun (WGS) entry which is preliminary data.</text>
</comment>
<dbReference type="EMBL" id="JBJQOH010000001">
    <property type="protein sequence ID" value="KAL3701145.1"/>
    <property type="molecule type" value="Genomic_DNA"/>
</dbReference>
<evidence type="ECO:0000313" key="3">
    <source>
        <dbReference type="Proteomes" id="UP001633002"/>
    </source>
</evidence>
<gene>
    <name evidence="2" type="ORF">R1sor_019167</name>
</gene>
<name>A0ABD3IBR8_9MARC</name>
<evidence type="ECO:0000313" key="2">
    <source>
        <dbReference type="EMBL" id="KAL3701145.1"/>
    </source>
</evidence>
<feature type="region of interest" description="Disordered" evidence="1">
    <location>
        <begin position="68"/>
        <end position="168"/>
    </location>
</feature>
<sequence>MYTYTLDTVWHRTFALSTFGYVKMGAESMRILKDLLRLENAKFRVSGERRQPPRKEKRVGLQSIVVPKIDTRPGRRQRRPKPRIEVLENGWSNAFSKGHPRSDPPPKMIPQPTAVSTQETVTQEIPSSKDDGNSTSSSSSRSTSRDNSPQMIRPSISRSPSPSLSSWCGNHEELDGWTVAGRRQRVRWNETVEELGGSHWQIGMCPDSQKAMNHKILEAGWASTFDPEEP</sequence>
<evidence type="ECO:0000256" key="1">
    <source>
        <dbReference type="SAM" id="MobiDB-lite"/>
    </source>
</evidence>
<dbReference type="AlphaFoldDB" id="A0ABD3IBR8"/>
<feature type="compositionally biased region" description="Polar residues" evidence="1">
    <location>
        <begin position="113"/>
        <end position="126"/>
    </location>
</feature>
<protein>
    <submittedName>
        <fullName evidence="2">Uncharacterized protein</fullName>
    </submittedName>
</protein>
<reference evidence="2 3" key="1">
    <citation type="submission" date="2024-09" db="EMBL/GenBank/DDBJ databases">
        <title>Chromosome-scale assembly of Riccia sorocarpa.</title>
        <authorList>
            <person name="Paukszto L."/>
        </authorList>
    </citation>
    <scope>NUCLEOTIDE SEQUENCE [LARGE SCALE GENOMIC DNA]</scope>
    <source>
        <strain evidence="2">LP-2024</strain>
        <tissue evidence="2">Aerial parts of the thallus</tissue>
    </source>
</reference>
<dbReference type="Proteomes" id="UP001633002">
    <property type="component" value="Unassembled WGS sequence"/>
</dbReference>
<proteinExistence type="predicted"/>
<accession>A0ABD3IBR8</accession>